<dbReference type="AlphaFoldDB" id="A0A1I4EU01"/>
<feature type="transmembrane region" description="Helical" evidence="7">
    <location>
        <begin position="86"/>
        <end position="104"/>
    </location>
</feature>
<feature type="transmembrane region" description="Helical" evidence="7">
    <location>
        <begin position="304"/>
        <end position="321"/>
    </location>
</feature>
<keyword evidence="5 7" id="KW-0472">Membrane</keyword>
<evidence type="ECO:0000256" key="1">
    <source>
        <dbReference type="ARBA" id="ARBA00004651"/>
    </source>
</evidence>
<dbReference type="Proteomes" id="UP000323300">
    <property type="component" value="Unassembled WGS sequence"/>
</dbReference>
<organism evidence="8 9">
    <name type="scientific">Neomesorhizobium albiziae</name>
    <dbReference type="NCBI Taxonomy" id="335020"/>
    <lineage>
        <taxon>Bacteria</taxon>
        <taxon>Pseudomonadati</taxon>
        <taxon>Pseudomonadota</taxon>
        <taxon>Alphaproteobacteria</taxon>
        <taxon>Hyphomicrobiales</taxon>
        <taxon>Phyllobacteriaceae</taxon>
        <taxon>Neomesorhizobium</taxon>
    </lineage>
</organism>
<feature type="transmembrane region" description="Helical" evidence="7">
    <location>
        <begin position="60"/>
        <end position="79"/>
    </location>
</feature>
<dbReference type="RefSeq" id="WP_210249716.1">
    <property type="nucleotide sequence ID" value="NZ_BSPE01000044.1"/>
</dbReference>
<sequence>MNDISETLQPSRPQVDVHPMGDSDLPVTARTTLGIVLACMLLAMAPWVLDLAALRFTTDFLVYLSLAVIWNLLGGYGGLISVGQQAYVGIGGYVFFVSLAFLGLPLPVAILAGMVVSAAAALVFAPLLLRLKGPHFAIGTWVMAELCMLAVANMPYLGGGSGMSLPASVAREIATDRAGREAVIFFCALLLAFSAIAGSYLLLRSKWGLALTALRDSERAAESLGVDTRMIKLAVFIGCSAMAGAVGCVVFLSKLRMTPDSAFSLIDWTAYVVFIVIIGGIGRIEGPIVGTIVFFALRGSLADLGPLYLIVLGLVAIFVMLKAPQGLWGLIAERYKIEIFPVQRRL</sequence>
<feature type="transmembrane region" description="Helical" evidence="7">
    <location>
        <begin position="233"/>
        <end position="252"/>
    </location>
</feature>
<keyword evidence="3 7" id="KW-0812">Transmembrane</keyword>
<evidence type="ECO:0000313" key="8">
    <source>
        <dbReference type="EMBL" id="SFL09192.1"/>
    </source>
</evidence>
<keyword evidence="4 7" id="KW-1133">Transmembrane helix</keyword>
<feature type="transmembrane region" description="Helical" evidence="7">
    <location>
        <begin position="110"/>
        <end position="129"/>
    </location>
</feature>
<evidence type="ECO:0000256" key="5">
    <source>
        <dbReference type="ARBA" id="ARBA00023136"/>
    </source>
</evidence>
<feature type="transmembrane region" description="Helical" evidence="7">
    <location>
        <begin position="182"/>
        <end position="203"/>
    </location>
</feature>
<feature type="transmembrane region" description="Helical" evidence="7">
    <location>
        <begin position="27"/>
        <end position="48"/>
    </location>
</feature>
<dbReference type="GO" id="GO:0005886">
    <property type="term" value="C:plasma membrane"/>
    <property type="evidence" value="ECO:0007669"/>
    <property type="project" value="UniProtKB-SubCell"/>
</dbReference>
<feature type="region of interest" description="Disordered" evidence="6">
    <location>
        <begin position="1"/>
        <end position="21"/>
    </location>
</feature>
<evidence type="ECO:0000256" key="7">
    <source>
        <dbReference type="SAM" id="Phobius"/>
    </source>
</evidence>
<dbReference type="Pfam" id="PF02653">
    <property type="entry name" value="BPD_transp_2"/>
    <property type="match status" value="1"/>
</dbReference>
<feature type="compositionally biased region" description="Polar residues" evidence="6">
    <location>
        <begin position="1"/>
        <end position="12"/>
    </location>
</feature>
<dbReference type="GO" id="GO:0015658">
    <property type="term" value="F:branched-chain amino acid transmembrane transporter activity"/>
    <property type="evidence" value="ECO:0007669"/>
    <property type="project" value="InterPro"/>
</dbReference>
<dbReference type="CDD" id="cd06581">
    <property type="entry name" value="TM_PBP1_LivM_like"/>
    <property type="match status" value="1"/>
</dbReference>
<evidence type="ECO:0000256" key="4">
    <source>
        <dbReference type="ARBA" id="ARBA00022989"/>
    </source>
</evidence>
<reference evidence="8 9" key="1">
    <citation type="submission" date="2016-10" db="EMBL/GenBank/DDBJ databases">
        <authorList>
            <person name="Varghese N."/>
            <person name="Submissions S."/>
        </authorList>
    </citation>
    <scope>NUCLEOTIDE SEQUENCE [LARGE SCALE GENOMIC DNA]</scope>
    <source>
        <strain evidence="8 9">DSM 21822</strain>
    </source>
</reference>
<dbReference type="InterPro" id="IPR001851">
    <property type="entry name" value="ABC_transp_permease"/>
</dbReference>
<evidence type="ECO:0000256" key="3">
    <source>
        <dbReference type="ARBA" id="ARBA00022692"/>
    </source>
</evidence>
<comment type="subcellular location">
    <subcellularLocation>
        <location evidence="1">Cell membrane</location>
        <topology evidence="1">Multi-pass membrane protein</topology>
    </subcellularLocation>
</comment>
<evidence type="ECO:0000256" key="6">
    <source>
        <dbReference type="SAM" id="MobiDB-lite"/>
    </source>
</evidence>
<dbReference type="EMBL" id="FOSL01000030">
    <property type="protein sequence ID" value="SFL09192.1"/>
    <property type="molecule type" value="Genomic_DNA"/>
</dbReference>
<dbReference type="InterPro" id="IPR043428">
    <property type="entry name" value="LivM-like"/>
</dbReference>
<feature type="transmembrane region" description="Helical" evidence="7">
    <location>
        <begin position="136"/>
        <end position="156"/>
    </location>
</feature>
<dbReference type="PANTHER" id="PTHR30482">
    <property type="entry name" value="HIGH-AFFINITY BRANCHED-CHAIN AMINO ACID TRANSPORT SYSTEM PERMEASE"/>
    <property type="match status" value="1"/>
</dbReference>
<accession>A0A1I4EU01</accession>
<evidence type="ECO:0000256" key="2">
    <source>
        <dbReference type="ARBA" id="ARBA00022475"/>
    </source>
</evidence>
<keyword evidence="9" id="KW-1185">Reference proteome</keyword>
<keyword evidence="2" id="KW-1003">Cell membrane</keyword>
<dbReference type="PANTHER" id="PTHR30482:SF17">
    <property type="entry name" value="ABC TRANSPORTER ATP-BINDING PROTEIN"/>
    <property type="match status" value="1"/>
</dbReference>
<protein>
    <submittedName>
        <fullName evidence="8">Branched-chain amino acid transport system permease protein</fullName>
    </submittedName>
</protein>
<feature type="transmembrane region" description="Helical" evidence="7">
    <location>
        <begin position="272"/>
        <end position="297"/>
    </location>
</feature>
<proteinExistence type="predicted"/>
<gene>
    <name evidence="8" type="ORF">SAMN04488498_13050</name>
</gene>
<name>A0A1I4EU01_9HYPH</name>
<evidence type="ECO:0000313" key="9">
    <source>
        <dbReference type="Proteomes" id="UP000323300"/>
    </source>
</evidence>